<evidence type="ECO:0000256" key="3">
    <source>
        <dbReference type="ARBA" id="ARBA00022884"/>
    </source>
</evidence>
<dbReference type="InterPro" id="IPR035926">
    <property type="entry name" value="NusB-like_sf"/>
</dbReference>
<dbReference type="Gene3D" id="1.10.940.10">
    <property type="entry name" value="NusB-like"/>
    <property type="match status" value="1"/>
</dbReference>
<dbReference type="GO" id="GO:0006353">
    <property type="term" value="P:DNA-templated transcription termination"/>
    <property type="evidence" value="ECO:0007669"/>
    <property type="project" value="UniProtKB-UniRule"/>
</dbReference>
<evidence type="ECO:0000313" key="9">
    <source>
        <dbReference type="Proteomes" id="UP000007041"/>
    </source>
</evidence>
<evidence type="ECO:0000256" key="1">
    <source>
        <dbReference type="ARBA" id="ARBA00005952"/>
    </source>
</evidence>
<keyword evidence="2 6" id="KW-0889">Transcription antitermination</keyword>
<dbReference type="NCBIfam" id="TIGR01951">
    <property type="entry name" value="nusB"/>
    <property type="match status" value="1"/>
</dbReference>
<dbReference type="GO" id="GO:0005829">
    <property type="term" value="C:cytosol"/>
    <property type="evidence" value="ECO:0007669"/>
    <property type="project" value="TreeGrafter"/>
</dbReference>
<keyword evidence="9" id="KW-1185">Reference proteome</keyword>
<dbReference type="InterPro" id="IPR011605">
    <property type="entry name" value="NusB_fam"/>
</dbReference>
<feature type="domain" description="NusB/RsmB/TIM44" evidence="7">
    <location>
        <begin position="6"/>
        <end position="130"/>
    </location>
</feature>
<comment type="similarity">
    <text evidence="1 6">Belongs to the NusB family.</text>
</comment>
<proteinExistence type="inferred from homology"/>
<sequence length="133" mass="15597">MKRKELREAAVKLFYEMDIQKTFEHKFYKNFLAENELVALKDNYLKEVFDNFLLNRDNIDDIIQKSSTSWDIKRIAKVDLSILRVAITEILYLSDIPDKVSINEAIDLAKKYGDENSYKFVNGLLGKIVKNEN</sequence>
<keyword evidence="4 6" id="KW-0805">Transcription regulation</keyword>
<dbReference type="Proteomes" id="UP000007041">
    <property type="component" value="Chromosome"/>
</dbReference>
<evidence type="ECO:0000259" key="7">
    <source>
        <dbReference type="Pfam" id="PF01029"/>
    </source>
</evidence>
<dbReference type="AlphaFoldDB" id="E3PRG5"/>
<name>E3PRG5_ACESD</name>
<reference evidence="9" key="1">
    <citation type="journal article" date="2010" name="BMC Genomics">
        <title>Clostridium sticklandii, a specialist in amino acid degradation:revisiting its metabolism through its genome sequence.</title>
        <authorList>
            <person name="Fonknechten N."/>
            <person name="Chaussonnerie S."/>
            <person name="Tricot S."/>
            <person name="Lajus A."/>
            <person name="Andreesen J.R."/>
            <person name="Perchat N."/>
            <person name="Pelletier E."/>
            <person name="Gouyvenoux M."/>
            <person name="Barbe V."/>
            <person name="Salanoubat M."/>
            <person name="Le Paslier D."/>
            <person name="Weissenbach J."/>
            <person name="Cohen G.N."/>
            <person name="Kreimeyer A."/>
        </authorList>
    </citation>
    <scope>NUCLEOTIDE SEQUENCE [LARGE SCALE GENOMIC DNA]</scope>
    <source>
        <strain evidence="9">ATCC 12662 / DSM 519 / JCM 1433 / CCUG 9281 / NCIMB 10654 / HF</strain>
    </source>
</reference>
<dbReference type="EMBL" id="FP565809">
    <property type="protein sequence ID" value="CBH21469.1"/>
    <property type="molecule type" value="Genomic_DNA"/>
</dbReference>
<gene>
    <name evidence="6 8" type="primary">nusB</name>
    <name evidence="8" type="ordered locus">CLOST_1349</name>
</gene>
<dbReference type="GO" id="GO:0003723">
    <property type="term" value="F:RNA binding"/>
    <property type="evidence" value="ECO:0007669"/>
    <property type="project" value="UniProtKB-UniRule"/>
</dbReference>
<dbReference type="Pfam" id="PF01029">
    <property type="entry name" value="NusB"/>
    <property type="match status" value="1"/>
</dbReference>
<evidence type="ECO:0000256" key="6">
    <source>
        <dbReference type="HAMAP-Rule" id="MF_00073"/>
    </source>
</evidence>
<dbReference type="HAMAP" id="MF_00073">
    <property type="entry name" value="NusB"/>
    <property type="match status" value="1"/>
</dbReference>
<keyword evidence="5 6" id="KW-0804">Transcription</keyword>
<protein>
    <recommendedName>
        <fullName evidence="6">Transcription antitermination protein NusB</fullName>
    </recommendedName>
    <alternativeName>
        <fullName evidence="6">Antitermination factor NusB</fullName>
    </alternativeName>
</protein>
<evidence type="ECO:0000256" key="4">
    <source>
        <dbReference type="ARBA" id="ARBA00023015"/>
    </source>
</evidence>
<evidence type="ECO:0000256" key="2">
    <source>
        <dbReference type="ARBA" id="ARBA00022814"/>
    </source>
</evidence>
<dbReference type="eggNOG" id="COG0781">
    <property type="taxonomic scope" value="Bacteria"/>
</dbReference>
<evidence type="ECO:0000313" key="8">
    <source>
        <dbReference type="EMBL" id="CBH21469.1"/>
    </source>
</evidence>
<dbReference type="SUPFAM" id="SSF48013">
    <property type="entry name" value="NusB-like"/>
    <property type="match status" value="1"/>
</dbReference>
<dbReference type="HOGENOM" id="CLU_087843_3_3_9"/>
<keyword evidence="3 6" id="KW-0694">RNA-binding</keyword>
<dbReference type="PANTHER" id="PTHR11078">
    <property type="entry name" value="N UTILIZATION SUBSTANCE PROTEIN B-RELATED"/>
    <property type="match status" value="1"/>
</dbReference>
<dbReference type="PANTHER" id="PTHR11078:SF3">
    <property type="entry name" value="ANTITERMINATION NUSB DOMAIN-CONTAINING PROTEIN"/>
    <property type="match status" value="1"/>
</dbReference>
<dbReference type="GO" id="GO:0031564">
    <property type="term" value="P:transcription antitermination"/>
    <property type="evidence" value="ECO:0007669"/>
    <property type="project" value="UniProtKB-KW"/>
</dbReference>
<dbReference type="KEGG" id="cst:CLOST_1349"/>
<dbReference type="InterPro" id="IPR006027">
    <property type="entry name" value="NusB_RsmB_TIM44"/>
</dbReference>
<dbReference type="STRING" id="1511.CLOST_1349"/>
<accession>E3PRG5</accession>
<evidence type="ECO:0000256" key="5">
    <source>
        <dbReference type="ARBA" id="ARBA00023163"/>
    </source>
</evidence>
<organism evidence="8 9">
    <name type="scientific">Acetoanaerobium sticklandii (strain ATCC 12662 / DSM 519 / JCM 1433 / CCUG 9281 / NCIMB 10654 / HF)</name>
    <name type="common">Clostridium sticklandii</name>
    <dbReference type="NCBI Taxonomy" id="499177"/>
    <lineage>
        <taxon>Bacteria</taxon>
        <taxon>Bacillati</taxon>
        <taxon>Bacillota</taxon>
        <taxon>Clostridia</taxon>
        <taxon>Peptostreptococcales</taxon>
        <taxon>Filifactoraceae</taxon>
        <taxon>Acetoanaerobium</taxon>
    </lineage>
</organism>
<comment type="function">
    <text evidence="6">Involved in transcription antitermination. Required for transcription of ribosomal RNA (rRNA) genes. Binds specifically to the boxA antiterminator sequence of the ribosomal RNA (rrn) operons.</text>
</comment>